<dbReference type="RefSeq" id="WP_073330068.1">
    <property type="nucleotide sequence ID" value="NZ_FQYO01000003.1"/>
</dbReference>
<accession>A0A1M6F074</accession>
<evidence type="ECO:0000256" key="1">
    <source>
        <dbReference type="SAM" id="MobiDB-lite"/>
    </source>
</evidence>
<organism evidence="2 3">
    <name type="scientific">Wenxinia saemankumensis</name>
    <dbReference type="NCBI Taxonomy" id="1447782"/>
    <lineage>
        <taxon>Bacteria</taxon>
        <taxon>Pseudomonadati</taxon>
        <taxon>Pseudomonadota</taxon>
        <taxon>Alphaproteobacteria</taxon>
        <taxon>Rhodobacterales</taxon>
        <taxon>Roseobacteraceae</taxon>
        <taxon>Wenxinia</taxon>
    </lineage>
</organism>
<feature type="compositionally biased region" description="Basic and acidic residues" evidence="1">
    <location>
        <begin position="478"/>
        <end position="487"/>
    </location>
</feature>
<sequence length="775" mass="81123">MSEETERIAILLQARDRDFQRAMDRNNRLIAKFERDATRGTTQMSRNVERNMGLVSRAMSSVAAGFLAGGPIGIITAVGAATVGTLAQVSKGIATIGDEARRSGLGTTAFQELSFVATQSRIPVDALIDGMKELNLRADEFVTTGGGSAADAFKRIGLEGAELASALEDPKELMLDIIDRMESLDEAAQIRVADEIFGGTGGERFVELLAQGDEGVRQLIERAHEVGAVMDEDMIEKAAELDRKFSEIQTRVSSIFKTMVIEGVDAFDTLFDAMQPTLDEIDRAAATAERLADLGIDGGDLDASSLDAAADTAEAAAISYDYLAVAAREAAAAISSGILDFGHLVDAGEALRLLSLADEMRSISQALQTGQGDSEALAARLDEVRAEAETAVQAMRQIDGVSVGGIIGRLSQLGGALNTVRNLANAAAAAVATALQSQSRPVGQQRSADRLSQQEDRLGNIPMAPEPAAPVPFAGPRPEARDEHDIDLGYYPETGGGGGGGGGGGSGGGGAARQSDYAREVESIRERTAALELEAAELIAVAASGRDMADAIEFARQRAELLTAAQEDGREITPELREEIDALAEAYITAGDNAEEAADRIERIRENAETGADAMSDLFMAITEGGDSARQALSRLILQLAQVQISRGFGMLSQQGGWVGAAFGALGAGLSGERARGGSVRAGSAYLVNEDTPNSEIFVPSRSGAILNVPQAQAALSSAAGAGGGRTEIVVRHEPGVIVEIVENRAGAMIQQNNAALDSGFNARARGAVQDRRVR</sequence>
<feature type="region of interest" description="Disordered" evidence="1">
    <location>
        <begin position="460"/>
        <end position="515"/>
    </location>
</feature>
<dbReference type="EMBL" id="FQYO01000003">
    <property type="protein sequence ID" value="SHI91087.1"/>
    <property type="molecule type" value="Genomic_DNA"/>
</dbReference>
<gene>
    <name evidence="2" type="ORF">SAMN05444417_2278</name>
</gene>
<keyword evidence="3" id="KW-1185">Reference proteome</keyword>
<reference evidence="2 3" key="1">
    <citation type="submission" date="2016-11" db="EMBL/GenBank/DDBJ databases">
        <authorList>
            <person name="Jaros S."/>
            <person name="Januszkiewicz K."/>
            <person name="Wedrychowicz H."/>
        </authorList>
    </citation>
    <scope>NUCLEOTIDE SEQUENCE [LARGE SCALE GENOMIC DNA]</scope>
    <source>
        <strain evidence="2 3">DSM 100565</strain>
    </source>
</reference>
<dbReference type="STRING" id="1447782.SAMN05444417_2278"/>
<evidence type="ECO:0000313" key="3">
    <source>
        <dbReference type="Proteomes" id="UP000184292"/>
    </source>
</evidence>
<dbReference type="OrthoDB" id="7311517at2"/>
<protein>
    <submittedName>
        <fullName evidence="2">Uncharacterized protein</fullName>
    </submittedName>
</protein>
<feature type="compositionally biased region" description="Gly residues" evidence="1">
    <location>
        <begin position="494"/>
        <end position="511"/>
    </location>
</feature>
<dbReference type="AlphaFoldDB" id="A0A1M6F074"/>
<feature type="compositionally biased region" description="Pro residues" evidence="1">
    <location>
        <begin position="464"/>
        <end position="475"/>
    </location>
</feature>
<proteinExistence type="predicted"/>
<dbReference type="Proteomes" id="UP000184292">
    <property type="component" value="Unassembled WGS sequence"/>
</dbReference>
<name>A0A1M6F074_9RHOB</name>
<evidence type="ECO:0000313" key="2">
    <source>
        <dbReference type="EMBL" id="SHI91087.1"/>
    </source>
</evidence>